<keyword evidence="13" id="KW-0496">Mitochondrion</keyword>
<organism evidence="19 20">
    <name type="scientific">Aspergillus parasiticus (strain ATCC 56775 / NRRL 5862 / SRRC 143 / SU-1)</name>
    <dbReference type="NCBI Taxonomy" id="1403190"/>
    <lineage>
        <taxon>Eukaryota</taxon>
        <taxon>Fungi</taxon>
        <taxon>Dikarya</taxon>
        <taxon>Ascomycota</taxon>
        <taxon>Pezizomycotina</taxon>
        <taxon>Eurotiomycetes</taxon>
        <taxon>Eurotiomycetidae</taxon>
        <taxon>Eurotiales</taxon>
        <taxon>Aspergillaceae</taxon>
        <taxon>Aspergillus</taxon>
        <taxon>Aspergillus subgen. Circumdati</taxon>
    </lineage>
</organism>
<dbReference type="OrthoDB" id="7786253at2759"/>
<evidence type="ECO:0000256" key="7">
    <source>
        <dbReference type="ARBA" id="ARBA00022692"/>
    </source>
</evidence>
<evidence type="ECO:0000256" key="5">
    <source>
        <dbReference type="ARBA" id="ARBA00022448"/>
    </source>
</evidence>
<keyword evidence="6" id="KW-0285">Flavoprotein</keyword>
<keyword evidence="9" id="KW-0809">Transit peptide</keyword>
<dbReference type="GO" id="GO:1903457">
    <property type="term" value="P:lactate catabolic process"/>
    <property type="evidence" value="ECO:0007669"/>
    <property type="project" value="TreeGrafter"/>
</dbReference>
<feature type="compositionally biased region" description="Basic and acidic residues" evidence="16">
    <location>
        <begin position="641"/>
        <end position="655"/>
    </location>
</feature>
<feature type="transmembrane region" description="Helical" evidence="17">
    <location>
        <begin position="720"/>
        <end position="740"/>
    </location>
</feature>
<dbReference type="EMBL" id="JZEE01000627">
    <property type="protein sequence ID" value="KJK62269.1"/>
    <property type="molecule type" value="Genomic_DNA"/>
</dbReference>
<protein>
    <recommendedName>
        <fullName evidence="15">D-lactate dehydrogenase (cytochrome)</fullName>
        <ecNumber evidence="15">1.1.2.4</ecNumber>
    </recommendedName>
</protein>
<dbReference type="Pfam" id="PF02913">
    <property type="entry name" value="FAD-oxidase_C"/>
    <property type="match status" value="1"/>
</dbReference>
<dbReference type="PANTHER" id="PTHR11748">
    <property type="entry name" value="D-LACTATE DEHYDROGENASE"/>
    <property type="match status" value="1"/>
</dbReference>
<keyword evidence="12" id="KW-0406">Ion transport</keyword>
<dbReference type="GO" id="GO:0008324">
    <property type="term" value="F:monoatomic cation transmembrane transporter activity"/>
    <property type="evidence" value="ECO:0007669"/>
    <property type="project" value="InterPro"/>
</dbReference>
<evidence type="ECO:0000256" key="17">
    <source>
        <dbReference type="SAM" id="Phobius"/>
    </source>
</evidence>
<name>A0A0F0I3C2_ASPPU</name>
<dbReference type="FunFam" id="3.30.465.10:FF:000014">
    <property type="entry name" value="D-lactate dehydrogenase (Cytochrome), putative"/>
    <property type="match status" value="1"/>
</dbReference>
<keyword evidence="10 17" id="KW-1133">Transmembrane helix</keyword>
<dbReference type="EC" id="1.1.2.4" evidence="15"/>
<evidence type="ECO:0000256" key="10">
    <source>
        <dbReference type="ARBA" id="ARBA00022989"/>
    </source>
</evidence>
<keyword evidence="8" id="KW-0274">FAD</keyword>
<evidence type="ECO:0000256" key="15">
    <source>
        <dbReference type="ARBA" id="ARBA00038897"/>
    </source>
</evidence>
<dbReference type="STRING" id="1403190.A0A0F0I3C2"/>
<dbReference type="GO" id="GO:0071949">
    <property type="term" value="F:FAD binding"/>
    <property type="evidence" value="ECO:0007669"/>
    <property type="project" value="InterPro"/>
</dbReference>
<dbReference type="GO" id="GO:0016020">
    <property type="term" value="C:membrane"/>
    <property type="evidence" value="ECO:0007669"/>
    <property type="project" value="UniProtKB-SubCell"/>
</dbReference>
<dbReference type="GO" id="GO:0008720">
    <property type="term" value="F:D-lactate dehydrogenase (NAD+) activity"/>
    <property type="evidence" value="ECO:0007669"/>
    <property type="project" value="TreeGrafter"/>
</dbReference>
<keyword evidence="14 17" id="KW-0472">Membrane</keyword>
<gene>
    <name evidence="19" type="ORF">P875_00095553</name>
</gene>
<evidence type="ECO:0000259" key="18">
    <source>
        <dbReference type="PROSITE" id="PS51387"/>
    </source>
</evidence>
<comment type="subcellular location">
    <subcellularLocation>
        <location evidence="2">Membrane</location>
        <topology evidence="2">Multi-pass membrane protein</topology>
    </subcellularLocation>
    <subcellularLocation>
        <location evidence="3">Mitochondrion</location>
    </subcellularLocation>
</comment>
<accession>A0A0F0I3C2</accession>
<dbReference type="Pfam" id="PF02386">
    <property type="entry name" value="TrkH"/>
    <property type="match status" value="1"/>
</dbReference>
<dbReference type="Gene3D" id="3.30.70.2740">
    <property type="match status" value="1"/>
</dbReference>
<evidence type="ECO:0000256" key="8">
    <source>
        <dbReference type="ARBA" id="ARBA00022827"/>
    </source>
</evidence>
<evidence type="ECO:0000256" key="2">
    <source>
        <dbReference type="ARBA" id="ARBA00004141"/>
    </source>
</evidence>
<feature type="transmembrane region" description="Helical" evidence="17">
    <location>
        <begin position="695"/>
        <end position="713"/>
    </location>
</feature>
<evidence type="ECO:0000256" key="3">
    <source>
        <dbReference type="ARBA" id="ARBA00004173"/>
    </source>
</evidence>
<dbReference type="InterPro" id="IPR003445">
    <property type="entry name" value="Cat_transpt"/>
</dbReference>
<dbReference type="GO" id="GO:0030001">
    <property type="term" value="P:metal ion transport"/>
    <property type="evidence" value="ECO:0007669"/>
    <property type="project" value="UniProtKB-ARBA"/>
</dbReference>
<evidence type="ECO:0000256" key="11">
    <source>
        <dbReference type="ARBA" id="ARBA00023002"/>
    </source>
</evidence>
<dbReference type="Pfam" id="PF01565">
    <property type="entry name" value="FAD_binding_4"/>
    <property type="match status" value="1"/>
</dbReference>
<dbReference type="InterPro" id="IPR004113">
    <property type="entry name" value="FAD-bd_oxidored_4_C"/>
</dbReference>
<evidence type="ECO:0000256" key="14">
    <source>
        <dbReference type="ARBA" id="ARBA00023136"/>
    </source>
</evidence>
<evidence type="ECO:0000256" key="16">
    <source>
        <dbReference type="SAM" id="MobiDB-lite"/>
    </source>
</evidence>
<feature type="domain" description="FAD-binding PCMH-type" evidence="18">
    <location>
        <begin position="140"/>
        <end position="319"/>
    </location>
</feature>
<dbReference type="SUPFAM" id="SSF55103">
    <property type="entry name" value="FAD-linked oxidases, C-terminal domain"/>
    <property type="match status" value="1"/>
</dbReference>
<feature type="region of interest" description="Disordered" evidence="16">
    <location>
        <begin position="630"/>
        <end position="655"/>
    </location>
</feature>
<dbReference type="PROSITE" id="PS51387">
    <property type="entry name" value="FAD_PCMH"/>
    <property type="match status" value="1"/>
</dbReference>
<dbReference type="InterPro" id="IPR016164">
    <property type="entry name" value="FAD-linked_Oxase-like_C"/>
</dbReference>
<dbReference type="GO" id="GO:0005739">
    <property type="term" value="C:mitochondrion"/>
    <property type="evidence" value="ECO:0007669"/>
    <property type="project" value="UniProtKB-SubCell"/>
</dbReference>
<feature type="compositionally biased region" description="Polar residues" evidence="16">
    <location>
        <begin position="630"/>
        <end position="640"/>
    </location>
</feature>
<dbReference type="InterPro" id="IPR036318">
    <property type="entry name" value="FAD-bd_PCMH-like_sf"/>
</dbReference>
<dbReference type="PANTHER" id="PTHR11748:SF111">
    <property type="entry name" value="D-LACTATE DEHYDROGENASE, MITOCHONDRIAL-RELATED"/>
    <property type="match status" value="1"/>
</dbReference>
<dbReference type="FunFam" id="3.30.70.2740:FF:000001">
    <property type="entry name" value="D-lactate dehydrogenase mitochondrial"/>
    <property type="match status" value="1"/>
</dbReference>
<evidence type="ECO:0000256" key="13">
    <source>
        <dbReference type="ARBA" id="ARBA00023128"/>
    </source>
</evidence>
<dbReference type="Proteomes" id="UP000033540">
    <property type="component" value="Unassembled WGS sequence"/>
</dbReference>
<evidence type="ECO:0000256" key="6">
    <source>
        <dbReference type="ARBA" id="ARBA00022630"/>
    </source>
</evidence>
<keyword evidence="7 17" id="KW-0812">Transmembrane</keyword>
<dbReference type="InterPro" id="IPR016166">
    <property type="entry name" value="FAD-bd_PCMH"/>
</dbReference>
<proteinExistence type="inferred from homology"/>
<dbReference type="Gene3D" id="3.30.465.10">
    <property type="match status" value="1"/>
</dbReference>
<dbReference type="InterPro" id="IPR016169">
    <property type="entry name" value="FAD-bd_PCMH_sub2"/>
</dbReference>
<evidence type="ECO:0000256" key="1">
    <source>
        <dbReference type="ARBA" id="ARBA00001974"/>
    </source>
</evidence>
<evidence type="ECO:0000256" key="9">
    <source>
        <dbReference type="ARBA" id="ARBA00022946"/>
    </source>
</evidence>
<comment type="similarity">
    <text evidence="4">Belongs to the FAD-binding oxidoreductase/transferase type 4 family.</text>
</comment>
<keyword evidence="11" id="KW-0560">Oxidoreductase</keyword>
<evidence type="ECO:0000313" key="19">
    <source>
        <dbReference type="EMBL" id="KJK62269.1"/>
    </source>
</evidence>
<comment type="caution">
    <text evidence="19">The sequence shown here is derived from an EMBL/GenBank/DDBJ whole genome shotgun (WGS) entry which is preliminary data.</text>
</comment>
<keyword evidence="5" id="KW-0813">Transport</keyword>
<evidence type="ECO:0000256" key="4">
    <source>
        <dbReference type="ARBA" id="ARBA00008000"/>
    </source>
</evidence>
<sequence length="811" mass="89057">MFALRYFNTTIRTAQFRLLKPRYPHFQAFSSGQARKTEHSLFTPVGSPNKSHRVLNRSALFLSAFAAILGYGVANFASGSRPTEAILDNGRLPVVKYANLSDMEKGIAEIRQVLKDEDIISTDSEDLLAHGYSEWSSVNVDTLPVAVAYPKNTEQVSAITRICHKWQIPVIPFSGGSSVEGHISAPFGGISIDFAFMDRIIQFNKDDMDVVVQPGLCWSDLNSELVKMGSGLFFPIDPAPSAKIGGMIGTNCSGTNAVRYGTMRDWVINLTVVLADGSVIKTRRRPRKCSAGYNLNGIIVGSEGTIGIVTEATLKLAVRPQHYSVAVVPFNDIKSAVSAAADVIRSGVPVAALELMDEAQMRIVNQGGATRPRVWQETPTLFVKFSGTKVSVEDNIGSVQRIVRAHGPVDFEFAKEEKEQQLLWSARKESLYSLLAMRKDGETMWNTDVAVPLSHLAEIVQASKEEAEKLGLNACIKGHVGDSNFHENITYDPANPEEAANVKRAVKNMVSRALEMDGTCTGEHGVGLGKKAALVSEVGNDTITVMPSFQETCLHNSLQTLGSGYHECEPALEMPARGNHQWLAQISEQHADKSRVSSNIVHNPCVGVHSEGAIPDAHIRPQYRADCLQPNSAVQPSSSRQSDRRGEEESFGLQRKEGRNSSFHHLTKNERYRLGGVEYRAVCLLQLHVQLAYDIWWLALAVIIISIVEAGGFTRDPVVYSVFNIIFETISAYGCVGITTGLPDQAYSFSGGWHSLSKVVLCAVMLRGRHRSLPVAIDKSIMLPGDYLERVEEEDAYIRMERSLEQGHGNM</sequence>
<dbReference type="InterPro" id="IPR006094">
    <property type="entry name" value="Oxid_FAD_bind_N"/>
</dbReference>
<comment type="cofactor">
    <cofactor evidence="1">
        <name>FAD</name>
        <dbReference type="ChEBI" id="CHEBI:57692"/>
    </cofactor>
</comment>
<reference evidence="19 20" key="1">
    <citation type="submission" date="2015-02" db="EMBL/GenBank/DDBJ databases">
        <title>Draft genome sequence of Aspergillus parasiticus SU-1.</title>
        <authorList>
            <person name="Yu J."/>
            <person name="Fedorova N."/>
            <person name="Yin Y."/>
            <person name="Losada L."/>
            <person name="Zafar N."/>
            <person name="Taujale R."/>
            <person name="Ehrlich K.C."/>
            <person name="Bhatnagar D."/>
            <person name="Cleveland T.E."/>
            <person name="Bennett J.W."/>
            <person name="Nierman W.C."/>
        </authorList>
    </citation>
    <scope>NUCLEOTIDE SEQUENCE [LARGE SCALE GENOMIC DNA]</scope>
    <source>
        <strain evidence="20">ATCC 56775 / NRRL 5862 / SRRC 143 / SU-1</strain>
    </source>
</reference>
<dbReference type="SUPFAM" id="SSF56176">
    <property type="entry name" value="FAD-binding/transporter-associated domain-like"/>
    <property type="match status" value="1"/>
</dbReference>
<dbReference type="GO" id="GO:0004458">
    <property type="term" value="F:D-lactate dehydrogenase (cytochrome) activity"/>
    <property type="evidence" value="ECO:0007669"/>
    <property type="project" value="UniProtKB-EC"/>
</dbReference>
<evidence type="ECO:0000256" key="12">
    <source>
        <dbReference type="ARBA" id="ARBA00023065"/>
    </source>
</evidence>
<evidence type="ECO:0000313" key="20">
    <source>
        <dbReference type="Proteomes" id="UP000033540"/>
    </source>
</evidence>
<dbReference type="AlphaFoldDB" id="A0A0F0I3C2"/>